<dbReference type="InterPro" id="IPR014001">
    <property type="entry name" value="Helicase_ATP-bd"/>
</dbReference>
<feature type="domain" description="Helicase ATP-binding" evidence="4">
    <location>
        <begin position="14"/>
        <end position="137"/>
    </location>
</feature>
<dbReference type="Pfam" id="PF00176">
    <property type="entry name" value="SNF2-rel_dom"/>
    <property type="match status" value="1"/>
</dbReference>
<dbReference type="GO" id="GO:0005634">
    <property type="term" value="C:nucleus"/>
    <property type="evidence" value="ECO:0007669"/>
    <property type="project" value="TreeGrafter"/>
</dbReference>
<dbReference type="InterPro" id="IPR027417">
    <property type="entry name" value="P-loop_NTPase"/>
</dbReference>
<name>A0A9Q3GFR4_9BASI</name>
<dbReference type="InterPro" id="IPR038718">
    <property type="entry name" value="SNF2-like_sf"/>
</dbReference>
<dbReference type="GO" id="GO:0006281">
    <property type="term" value="P:DNA repair"/>
    <property type="evidence" value="ECO:0007669"/>
    <property type="project" value="TreeGrafter"/>
</dbReference>
<gene>
    <name evidence="5" type="ORF">O181_005340</name>
</gene>
<dbReference type="GO" id="GO:0016787">
    <property type="term" value="F:hydrolase activity"/>
    <property type="evidence" value="ECO:0007669"/>
    <property type="project" value="UniProtKB-KW"/>
</dbReference>
<accession>A0A9Q3GFR4</accession>
<evidence type="ECO:0000256" key="1">
    <source>
        <dbReference type="ARBA" id="ARBA00022741"/>
    </source>
</evidence>
<dbReference type="AlphaFoldDB" id="A0A9Q3GFR4"/>
<dbReference type="SUPFAM" id="SSF52540">
    <property type="entry name" value="P-loop containing nucleoside triphosphate hydrolases"/>
    <property type="match status" value="1"/>
</dbReference>
<dbReference type="EMBL" id="AVOT02001085">
    <property type="protein sequence ID" value="MBW0465625.1"/>
    <property type="molecule type" value="Genomic_DNA"/>
</dbReference>
<evidence type="ECO:0000256" key="2">
    <source>
        <dbReference type="ARBA" id="ARBA00022801"/>
    </source>
</evidence>
<evidence type="ECO:0000313" key="6">
    <source>
        <dbReference type="Proteomes" id="UP000765509"/>
    </source>
</evidence>
<dbReference type="Gene3D" id="3.40.50.10810">
    <property type="entry name" value="Tandem AAA-ATPase domain"/>
    <property type="match status" value="1"/>
</dbReference>
<keyword evidence="2" id="KW-0378">Hydrolase</keyword>
<keyword evidence="3" id="KW-0067">ATP-binding</keyword>
<dbReference type="GO" id="GO:0005524">
    <property type="term" value="F:ATP binding"/>
    <property type="evidence" value="ECO:0007669"/>
    <property type="project" value="UniProtKB-KW"/>
</dbReference>
<dbReference type="PANTHER" id="PTHR45626">
    <property type="entry name" value="TRANSCRIPTION TERMINATION FACTOR 2-RELATED"/>
    <property type="match status" value="1"/>
</dbReference>
<dbReference type="Proteomes" id="UP000765509">
    <property type="component" value="Unassembled WGS sequence"/>
</dbReference>
<dbReference type="PANTHER" id="PTHR45626:SF22">
    <property type="entry name" value="DNA REPAIR PROTEIN RAD5"/>
    <property type="match status" value="1"/>
</dbReference>
<organism evidence="5 6">
    <name type="scientific">Austropuccinia psidii MF-1</name>
    <dbReference type="NCBI Taxonomy" id="1389203"/>
    <lineage>
        <taxon>Eukaryota</taxon>
        <taxon>Fungi</taxon>
        <taxon>Dikarya</taxon>
        <taxon>Basidiomycota</taxon>
        <taxon>Pucciniomycotina</taxon>
        <taxon>Pucciniomycetes</taxon>
        <taxon>Pucciniales</taxon>
        <taxon>Sphaerophragmiaceae</taxon>
        <taxon>Austropuccinia</taxon>
    </lineage>
</organism>
<comment type="caution">
    <text evidence="5">The sequence shown here is derived from an EMBL/GenBank/DDBJ whole genome shotgun (WGS) entry which is preliminary data.</text>
</comment>
<dbReference type="InterPro" id="IPR050628">
    <property type="entry name" value="SNF2_RAD54_helicase_TF"/>
</dbReference>
<protein>
    <recommendedName>
        <fullName evidence="4">Helicase ATP-binding domain-containing protein</fullName>
    </recommendedName>
</protein>
<evidence type="ECO:0000313" key="5">
    <source>
        <dbReference type="EMBL" id="MBW0465625.1"/>
    </source>
</evidence>
<dbReference type="GO" id="GO:0008094">
    <property type="term" value="F:ATP-dependent activity, acting on DNA"/>
    <property type="evidence" value="ECO:0007669"/>
    <property type="project" value="TreeGrafter"/>
</dbReference>
<evidence type="ECO:0000256" key="3">
    <source>
        <dbReference type="ARBA" id="ARBA00022840"/>
    </source>
</evidence>
<dbReference type="OrthoDB" id="448448at2759"/>
<dbReference type="InterPro" id="IPR000330">
    <property type="entry name" value="SNF2_N"/>
</dbReference>
<sequence length="137" mass="15177">MHIITDKVVSSFKSLLTNTPLGGLLADYMGLGKTIQAIALITTSKERLIRNPHCSTPTIIICPASLNTNWQSEISKHAHAGALQAKIYHGPTNHSLSKADILKCDIIITSYNTITQEFKQTHTSTSFIFKSNWHFII</sequence>
<proteinExistence type="predicted"/>
<keyword evidence="1" id="KW-0547">Nucleotide-binding</keyword>
<dbReference type="PROSITE" id="PS51192">
    <property type="entry name" value="HELICASE_ATP_BIND_1"/>
    <property type="match status" value="1"/>
</dbReference>
<evidence type="ECO:0000259" key="4">
    <source>
        <dbReference type="PROSITE" id="PS51192"/>
    </source>
</evidence>
<reference evidence="5" key="1">
    <citation type="submission" date="2021-03" db="EMBL/GenBank/DDBJ databases">
        <title>Draft genome sequence of rust myrtle Austropuccinia psidii MF-1, a brazilian biotype.</title>
        <authorList>
            <person name="Quecine M.C."/>
            <person name="Pachon D.M.R."/>
            <person name="Bonatelli M.L."/>
            <person name="Correr F.H."/>
            <person name="Franceschini L.M."/>
            <person name="Leite T.F."/>
            <person name="Margarido G.R.A."/>
            <person name="Almeida C.A."/>
            <person name="Ferrarezi J.A."/>
            <person name="Labate C.A."/>
        </authorList>
    </citation>
    <scope>NUCLEOTIDE SEQUENCE</scope>
    <source>
        <strain evidence="5">MF-1</strain>
    </source>
</reference>
<keyword evidence="6" id="KW-1185">Reference proteome</keyword>